<evidence type="ECO:0000256" key="6">
    <source>
        <dbReference type="ARBA" id="ARBA00049738"/>
    </source>
</evidence>
<feature type="transmembrane region" description="Helical" evidence="7">
    <location>
        <begin position="72"/>
        <end position="95"/>
    </location>
</feature>
<feature type="transmembrane region" description="Helical" evidence="7">
    <location>
        <begin position="340"/>
        <end position="357"/>
    </location>
</feature>
<feature type="transmembrane region" description="Helical" evidence="7">
    <location>
        <begin position="198"/>
        <end position="217"/>
    </location>
</feature>
<evidence type="ECO:0000256" key="1">
    <source>
        <dbReference type="ARBA" id="ARBA00004651"/>
    </source>
</evidence>
<comment type="caution">
    <text evidence="8">The sequence shown here is derived from an EMBL/GenBank/DDBJ whole genome shotgun (WGS) entry which is preliminary data.</text>
</comment>
<dbReference type="GO" id="GO:0005886">
    <property type="term" value="C:plasma membrane"/>
    <property type="evidence" value="ECO:0007669"/>
    <property type="project" value="UniProtKB-SubCell"/>
</dbReference>
<dbReference type="PANTHER" id="PTHR30250">
    <property type="entry name" value="PST FAMILY PREDICTED COLANIC ACID TRANSPORTER"/>
    <property type="match status" value="1"/>
</dbReference>
<feature type="transmembrane region" description="Helical" evidence="7">
    <location>
        <begin position="131"/>
        <end position="153"/>
    </location>
</feature>
<feature type="transmembrane region" description="Helical" evidence="7">
    <location>
        <begin position="277"/>
        <end position="299"/>
    </location>
</feature>
<keyword evidence="4 7" id="KW-1133">Transmembrane helix</keyword>
<name>A0AAP2AHW5_LELAM</name>
<feature type="transmembrane region" description="Helical" evidence="7">
    <location>
        <begin position="369"/>
        <end position="388"/>
    </location>
</feature>
<evidence type="ECO:0000313" key="8">
    <source>
        <dbReference type="EMBL" id="MBL5936564.1"/>
    </source>
</evidence>
<dbReference type="RefSeq" id="WP_202666342.1">
    <property type="nucleotide sequence ID" value="NZ_JAENMR010000012.1"/>
</dbReference>
<gene>
    <name evidence="8" type="ORF">I7V27_19180</name>
</gene>
<feature type="transmembrane region" description="Helical" evidence="7">
    <location>
        <begin position="311"/>
        <end position="328"/>
    </location>
</feature>
<keyword evidence="2" id="KW-1003">Cell membrane</keyword>
<sequence length="405" mass="46694">MFKRSLVYLLLNYIIQFLNIALNLIFMRYLTSSQMGHLTLARTWQQLLDYTHLGTRFSLDRYIPVTEDSERLYLVASVFIFTFISAFFFLIIAVVSNVNDVTVAILTSCGLCISLVNIIKSFYRAINNINYMLMLVFNAQLLPVLIPLLTYLYFHNWNIYLASSIICYLSSLAYLIYKERQIFSGFNLIIFLSNIKNIATSSALLFLNSVFVFLYLVMDRFFIKNMLGIDALGHYSVITFAFTALMIIPSTCAELLFVKIIKESCKQGKKHFVKELLIIISVTLVGIISANFLMGYFINNFTKYGALIDDMHLATLGVIPFALTAIYYHVMNGLDLRKQLVVVNGLTCMGLLIYYLIPVFTSYQVDLNYYLYGKLLTGWFILMGYIFFINNDKSKKHRIFRDLNS</sequence>
<dbReference type="EMBL" id="JAENMS010000012">
    <property type="protein sequence ID" value="MBL5936564.1"/>
    <property type="molecule type" value="Genomic_DNA"/>
</dbReference>
<feature type="transmembrane region" description="Helical" evidence="7">
    <location>
        <begin position="101"/>
        <end position="119"/>
    </location>
</feature>
<dbReference type="Pfam" id="PF01943">
    <property type="entry name" value="Polysacc_synt"/>
    <property type="match status" value="1"/>
</dbReference>
<keyword evidence="5 7" id="KW-0472">Membrane</keyword>
<feature type="transmembrane region" description="Helical" evidence="7">
    <location>
        <begin position="159"/>
        <end position="177"/>
    </location>
</feature>
<keyword evidence="3 7" id="KW-0812">Transmembrane</keyword>
<dbReference type="InterPro" id="IPR002797">
    <property type="entry name" value="Polysacc_synth"/>
</dbReference>
<comment type="subcellular location">
    <subcellularLocation>
        <location evidence="1">Cell membrane</location>
        <topology evidence="1">Multi-pass membrane protein</topology>
    </subcellularLocation>
</comment>
<evidence type="ECO:0000256" key="3">
    <source>
        <dbReference type="ARBA" id="ARBA00022692"/>
    </source>
</evidence>
<feature type="transmembrane region" description="Helical" evidence="7">
    <location>
        <begin position="237"/>
        <end position="257"/>
    </location>
</feature>
<protein>
    <recommendedName>
        <fullName evidence="6">Putative O-antigen transporter</fullName>
    </recommendedName>
</protein>
<organism evidence="8 9">
    <name type="scientific">Lelliottia amnigena</name>
    <name type="common">Enterobacter amnigenus</name>
    <dbReference type="NCBI Taxonomy" id="61646"/>
    <lineage>
        <taxon>Bacteria</taxon>
        <taxon>Pseudomonadati</taxon>
        <taxon>Pseudomonadota</taxon>
        <taxon>Gammaproteobacteria</taxon>
        <taxon>Enterobacterales</taxon>
        <taxon>Enterobacteriaceae</taxon>
        <taxon>Lelliottia</taxon>
    </lineage>
</organism>
<dbReference type="Proteomes" id="UP000653275">
    <property type="component" value="Unassembled WGS sequence"/>
</dbReference>
<evidence type="ECO:0000256" key="7">
    <source>
        <dbReference type="SAM" id="Phobius"/>
    </source>
</evidence>
<evidence type="ECO:0000256" key="2">
    <source>
        <dbReference type="ARBA" id="ARBA00022475"/>
    </source>
</evidence>
<feature type="transmembrane region" description="Helical" evidence="7">
    <location>
        <begin position="6"/>
        <end position="26"/>
    </location>
</feature>
<dbReference type="InterPro" id="IPR050833">
    <property type="entry name" value="Poly_Biosynth_Transport"/>
</dbReference>
<accession>A0AAP2AHW5</accession>
<evidence type="ECO:0000256" key="5">
    <source>
        <dbReference type="ARBA" id="ARBA00023136"/>
    </source>
</evidence>
<evidence type="ECO:0000256" key="4">
    <source>
        <dbReference type="ARBA" id="ARBA00022989"/>
    </source>
</evidence>
<proteinExistence type="predicted"/>
<evidence type="ECO:0000313" key="9">
    <source>
        <dbReference type="Proteomes" id="UP000653275"/>
    </source>
</evidence>
<dbReference type="PANTHER" id="PTHR30250:SF11">
    <property type="entry name" value="O-ANTIGEN TRANSPORTER-RELATED"/>
    <property type="match status" value="1"/>
</dbReference>
<dbReference type="AlphaFoldDB" id="A0AAP2AHW5"/>
<reference evidence="8" key="1">
    <citation type="submission" date="2020-12" db="EMBL/GenBank/DDBJ databases">
        <title>Draft genome sequence of Enterobacter spp., Lelliottia spp. and Serratia spp. isolated from drinking water reservoirs and lakes.</title>
        <authorList>
            <person name="Reitter C."/>
            <person name="Neuhaus K."/>
            <person name="Huegler M."/>
        </authorList>
    </citation>
    <scope>NUCLEOTIDE SEQUENCE</scope>
    <source>
        <strain evidence="8">TZW15</strain>
    </source>
</reference>